<sequence length="530" mass="59775">MMKVTLIIGFALLAIVICQNNVQNNTDDAQMMSIMGSDSRRRNCGNNERYNSCFRGEATCSIRNPTLNQRCQGMCECMNGFIRNERTGNCIRTNNCPSRDQGCSNNEEWRMCAPSVEPTCRNRMPVGVYSCGNGKCICKDSYIRNNGVCVRLSQCPGGITSTSNYVSSFSYFVQPKTLTNRNDENIETVVVVTNDNDRPQFIEKATFGETPQPIGQTAINHNEQVKSDKNSVTYSLVEIPNTESYSSNNSTFVVDLDGNNTNAKTLHQPPPSVHLKKDASFVDGNAFEGPTEKTIAILTLDTPTIEINATNPTTTNSDVNNNDANNNVNNNDIRKSEANNNDASNNDVDGNLSNGNTESTLTINDNVIGQRELLPIITERDIIHSASIPKNSKDTESAYIDEVAPIVVQADITSREEEEEEDIEHCLGNRERLPRHIVMDVEKAIKKLSRLVTKINKQQAKFCRPDVEKDQTEYHKCGRWRSEKMTYFYQLMRLSYCGEYDKYPNPVKFKRAYNNYLSLYERIYAFNLRV</sequence>
<reference evidence="2" key="1">
    <citation type="submission" date="2016-11" db="UniProtKB">
        <authorList>
            <consortium name="WormBaseParasite"/>
        </authorList>
    </citation>
    <scope>IDENTIFICATION</scope>
    <source>
        <strain evidence="2">KR3021</strain>
    </source>
</reference>
<protein>
    <submittedName>
        <fullName evidence="2">TIL domain-containing protein</fullName>
    </submittedName>
</protein>
<name>A0AC35TJT5_9BILA</name>
<evidence type="ECO:0000313" key="1">
    <source>
        <dbReference type="Proteomes" id="UP000095286"/>
    </source>
</evidence>
<dbReference type="Proteomes" id="UP000095286">
    <property type="component" value="Unplaced"/>
</dbReference>
<organism evidence="1 2">
    <name type="scientific">Rhabditophanes sp. KR3021</name>
    <dbReference type="NCBI Taxonomy" id="114890"/>
    <lineage>
        <taxon>Eukaryota</taxon>
        <taxon>Metazoa</taxon>
        <taxon>Ecdysozoa</taxon>
        <taxon>Nematoda</taxon>
        <taxon>Chromadorea</taxon>
        <taxon>Rhabditida</taxon>
        <taxon>Tylenchina</taxon>
        <taxon>Panagrolaimomorpha</taxon>
        <taxon>Strongyloidoidea</taxon>
        <taxon>Alloionematidae</taxon>
        <taxon>Rhabditophanes</taxon>
    </lineage>
</organism>
<accession>A0AC35TJT5</accession>
<evidence type="ECO:0000313" key="2">
    <source>
        <dbReference type="WBParaSite" id="RSKR_0000143900.1"/>
    </source>
</evidence>
<dbReference type="WBParaSite" id="RSKR_0000143900.1">
    <property type="protein sequence ID" value="RSKR_0000143900.1"/>
    <property type="gene ID" value="RSKR_0000143900"/>
</dbReference>
<proteinExistence type="predicted"/>